<dbReference type="AlphaFoldDB" id="A0A2P2NY67"/>
<protein>
    <submittedName>
        <fullName evidence="1">Uncharacterized protein</fullName>
    </submittedName>
</protein>
<dbReference type="EMBL" id="GGEC01066909">
    <property type="protein sequence ID" value="MBX47393.1"/>
    <property type="molecule type" value="Transcribed_RNA"/>
</dbReference>
<accession>A0A2P2NY67</accession>
<evidence type="ECO:0000313" key="1">
    <source>
        <dbReference type="EMBL" id="MBX47393.1"/>
    </source>
</evidence>
<sequence>MMDHCLIYLSIHRNKTKITNFHTKENVHYRNNSFSRFPFPWYPPWLSLL</sequence>
<reference evidence="1" key="1">
    <citation type="submission" date="2018-02" db="EMBL/GenBank/DDBJ databases">
        <title>Rhizophora mucronata_Transcriptome.</title>
        <authorList>
            <person name="Meera S.P."/>
            <person name="Sreeshan A."/>
            <person name="Augustine A."/>
        </authorList>
    </citation>
    <scope>NUCLEOTIDE SEQUENCE</scope>
    <source>
        <tissue evidence="1">Leaf</tissue>
    </source>
</reference>
<name>A0A2P2NY67_RHIMU</name>
<organism evidence="1">
    <name type="scientific">Rhizophora mucronata</name>
    <name type="common">Asiatic mangrove</name>
    <dbReference type="NCBI Taxonomy" id="61149"/>
    <lineage>
        <taxon>Eukaryota</taxon>
        <taxon>Viridiplantae</taxon>
        <taxon>Streptophyta</taxon>
        <taxon>Embryophyta</taxon>
        <taxon>Tracheophyta</taxon>
        <taxon>Spermatophyta</taxon>
        <taxon>Magnoliopsida</taxon>
        <taxon>eudicotyledons</taxon>
        <taxon>Gunneridae</taxon>
        <taxon>Pentapetalae</taxon>
        <taxon>rosids</taxon>
        <taxon>fabids</taxon>
        <taxon>Malpighiales</taxon>
        <taxon>Rhizophoraceae</taxon>
        <taxon>Rhizophora</taxon>
    </lineage>
</organism>
<proteinExistence type="predicted"/>